<comment type="caution">
    <text evidence="1">The sequence shown here is derived from an EMBL/GenBank/DDBJ whole genome shotgun (WGS) entry which is preliminary data.</text>
</comment>
<protein>
    <submittedName>
        <fullName evidence="1">Uncharacterized protein</fullName>
    </submittedName>
</protein>
<organism evidence="1 2">
    <name type="scientific">Neophaeococcomyces mojaviensis</name>
    <dbReference type="NCBI Taxonomy" id="3383035"/>
    <lineage>
        <taxon>Eukaryota</taxon>
        <taxon>Fungi</taxon>
        <taxon>Dikarya</taxon>
        <taxon>Ascomycota</taxon>
        <taxon>Pezizomycotina</taxon>
        <taxon>Eurotiomycetes</taxon>
        <taxon>Chaetothyriomycetidae</taxon>
        <taxon>Chaetothyriales</taxon>
        <taxon>Chaetothyriales incertae sedis</taxon>
        <taxon>Neophaeococcomyces</taxon>
    </lineage>
</organism>
<keyword evidence="2" id="KW-1185">Reference proteome</keyword>
<dbReference type="EMBL" id="JAPDRQ010000327">
    <property type="protein sequence ID" value="KAJ9650606.1"/>
    <property type="molecule type" value="Genomic_DNA"/>
</dbReference>
<gene>
    <name evidence="1" type="ORF">H2198_010113</name>
</gene>
<dbReference type="Proteomes" id="UP001172386">
    <property type="component" value="Unassembled WGS sequence"/>
</dbReference>
<evidence type="ECO:0000313" key="2">
    <source>
        <dbReference type="Proteomes" id="UP001172386"/>
    </source>
</evidence>
<sequence length="365" mass="39100">MSEPNPPRRPLATFLRTTPEGEAAPATDTRTQDEAGPATQVPVAPVELAPAPAAEMQRDDDTVIVDDTAALEPARVVPPATTGTADAPSFLGNVRPRALPTPRWHWALVAALALLLVLQSVLADRARLAADAGNRAWLGTLCGVLRCSLPAWHEPTAFTMTSREIRPLPGQAGVLQVQASIRNDARWAQAWPDLRLSLSDADGRVIGSSVFTPAQYLGENPGAALLEPGQSARIAFRVQEPAASTAGHARARLTATTSSGRALRAHGPTESGTPLNAVLSRPDNSRGAPRPPLREHVAQSVRRYLRDLDGCDADDVYEIVLREMEIPLFVEVLNHCEGNQSRAAAMLGIHRATLRKKLKEYGISA</sequence>
<accession>A0ACC2ZSP1</accession>
<reference evidence="1" key="1">
    <citation type="submission" date="2022-10" db="EMBL/GenBank/DDBJ databases">
        <title>Culturing micro-colonial fungi from biological soil crusts in the Mojave desert and describing Neophaeococcomyces mojavensis, and introducing the new genera and species Taxawa tesnikishii.</title>
        <authorList>
            <person name="Kurbessoian T."/>
            <person name="Stajich J.E."/>
        </authorList>
    </citation>
    <scope>NUCLEOTIDE SEQUENCE</scope>
    <source>
        <strain evidence="1">JES_112</strain>
    </source>
</reference>
<evidence type="ECO:0000313" key="1">
    <source>
        <dbReference type="EMBL" id="KAJ9650606.1"/>
    </source>
</evidence>
<name>A0ACC2ZSP1_9EURO</name>
<proteinExistence type="predicted"/>